<feature type="domain" description="Glycoside hydrolase family 31 N-terminal" evidence="18">
    <location>
        <begin position="19"/>
        <end position="148"/>
    </location>
</feature>
<dbReference type="GO" id="GO:0008422">
    <property type="term" value="F:beta-glucosidase activity"/>
    <property type="evidence" value="ECO:0007669"/>
    <property type="project" value="UniProtKB-EC"/>
</dbReference>
<evidence type="ECO:0000256" key="10">
    <source>
        <dbReference type="ARBA" id="ARBA00023277"/>
    </source>
</evidence>
<dbReference type="InterPro" id="IPR011013">
    <property type="entry name" value="Gal_mutarotase_sf_dom"/>
</dbReference>
<feature type="domain" description="Glycosyl hydrolase family 31 C-terminal" evidence="19">
    <location>
        <begin position="597"/>
        <end position="685"/>
    </location>
</feature>
<dbReference type="InterPro" id="IPR013780">
    <property type="entry name" value="Glyco_hydro_b"/>
</dbReference>
<dbReference type="Gene3D" id="3.20.20.80">
    <property type="entry name" value="Glycosidases"/>
    <property type="match status" value="1"/>
</dbReference>
<evidence type="ECO:0000256" key="12">
    <source>
        <dbReference type="ARBA" id="ARBA00023316"/>
    </source>
</evidence>
<evidence type="ECO:0000259" key="19">
    <source>
        <dbReference type="Pfam" id="PF21365"/>
    </source>
</evidence>
<evidence type="ECO:0000256" key="3">
    <source>
        <dbReference type="ARBA" id="ARBA00007806"/>
    </source>
</evidence>
<dbReference type="CDD" id="cd06602">
    <property type="entry name" value="GH31_MGAM_SI_GAA"/>
    <property type="match status" value="1"/>
</dbReference>
<dbReference type="Pfam" id="PF13802">
    <property type="entry name" value="Gal_mutarotas_2"/>
    <property type="match status" value="1"/>
</dbReference>
<evidence type="ECO:0000256" key="6">
    <source>
        <dbReference type="ARBA" id="ARBA00022525"/>
    </source>
</evidence>
<accession>A0A9Q3IGM1</accession>
<dbReference type="PANTHER" id="PTHR22762">
    <property type="entry name" value="ALPHA-GLUCOSIDASE"/>
    <property type="match status" value="1"/>
</dbReference>
<evidence type="ECO:0000256" key="4">
    <source>
        <dbReference type="ARBA" id="ARBA00012744"/>
    </source>
</evidence>
<evidence type="ECO:0000256" key="1">
    <source>
        <dbReference type="ARBA" id="ARBA00000448"/>
    </source>
</evidence>
<dbReference type="SUPFAM" id="SSF74650">
    <property type="entry name" value="Galactose mutarotase-like"/>
    <property type="match status" value="1"/>
</dbReference>
<dbReference type="GO" id="GO:0090599">
    <property type="term" value="F:alpha-glucosidase activity"/>
    <property type="evidence" value="ECO:0007669"/>
    <property type="project" value="UniProtKB-ARBA"/>
</dbReference>
<protein>
    <recommendedName>
        <fullName evidence="5">Probable alpha/beta-glucosidase agdC</fullName>
        <ecNumber evidence="4">3.2.1.21</ecNumber>
    </recommendedName>
</protein>
<feature type="non-terminal residue" evidence="20">
    <location>
        <position position="848"/>
    </location>
</feature>
<evidence type="ECO:0000313" key="21">
    <source>
        <dbReference type="Proteomes" id="UP000765509"/>
    </source>
</evidence>
<evidence type="ECO:0000256" key="2">
    <source>
        <dbReference type="ARBA" id="ARBA00004613"/>
    </source>
</evidence>
<comment type="subcellular location">
    <subcellularLocation>
        <location evidence="2">Secreted</location>
    </subcellularLocation>
</comment>
<keyword evidence="9" id="KW-0325">Glycoprotein</keyword>
<comment type="catalytic activity">
    <reaction evidence="1">
        <text>Hydrolysis of terminal, non-reducing beta-D-glucosyl residues with release of beta-D-glucose.</text>
        <dbReference type="EC" id="3.2.1.21"/>
    </reaction>
</comment>
<evidence type="ECO:0000256" key="9">
    <source>
        <dbReference type="ARBA" id="ARBA00023180"/>
    </source>
</evidence>
<dbReference type="SUPFAM" id="SSF51445">
    <property type="entry name" value="(Trans)glycosidases"/>
    <property type="match status" value="1"/>
</dbReference>
<dbReference type="Pfam" id="PF01055">
    <property type="entry name" value="Glyco_hydro_31_2nd"/>
    <property type="match status" value="1"/>
</dbReference>
<comment type="similarity">
    <text evidence="3 15">Belongs to the glycosyl hydrolase 31 family.</text>
</comment>
<dbReference type="OrthoDB" id="5839090at2759"/>
<dbReference type="EMBL" id="AVOT02042593">
    <property type="protein sequence ID" value="MBW0538014.1"/>
    <property type="molecule type" value="Genomic_DNA"/>
</dbReference>
<gene>
    <name evidence="20" type="ORF">O181_077729</name>
</gene>
<evidence type="ECO:0000256" key="14">
    <source>
        <dbReference type="ARBA" id="ARBA00025512"/>
    </source>
</evidence>
<evidence type="ECO:0000256" key="8">
    <source>
        <dbReference type="ARBA" id="ARBA00022801"/>
    </source>
</evidence>
<evidence type="ECO:0000259" key="17">
    <source>
        <dbReference type="Pfam" id="PF01055"/>
    </source>
</evidence>
<keyword evidence="12" id="KW-0961">Cell wall biogenesis/degradation</keyword>
<evidence type="ECO:0000256" key="15">
    <source>
        <dbReference type="RuleBase" id="RU361185"/>
    </source>
</evidence>
<dbReference type="InterPro" id="IPR025887">
    <property type="entry name" value="Glyco_hydro_31_N_dom"/>
</dbReference>
<dbReference type="SUPFAM" id="SSF51011">
    <property type="entry name" value="Glycosyl hydrolase domain"/>
    <property type="match status" value="1"/>
</dbReference>
<dbReference type="CDD" id="cd14752">
    <property type="entry name" value="GH31_N"/>
    <property type="match status" value="1"/>
</dbReference>
<comment type="caution">
    <text evidence="20">The sequence shown here is derived from an EMBL/GenBank/DDBJ whole genome shotgun (WGS) entry which is preliminary data.</text>
</comment>
<evidence type="ECO:0000256" key="13">
    <source>
        <dbReference type="ARBA" id="ARBA00023326"/>
    </source>
</evidence>
<dbReference type="InterPro" id="IPR030459">
    <property type="entry name" value="Glyco_hydro_31_CS"/>
</dbReference>
<keyword evidence="8 15" id="KW-0378">Hydrolase</keyword>
<comment type="function">
    <text evidence="14">Glucosidase involved in the degradation of cellulosic biomass. Has both alpha- and beta-glucosidase activity.</text>
</comment>
<evidence type="ECO:0000256" key="5">
    <source>
        <dbReference type="ARBA" id="ARBA00014002"/>
    </source>
</evidence>
<dbReference type="Gene3D" id="2.60.40.1760">
    <property type="entry name" value="glycosyl hydrolase (family 31)"/>
    <property type="match status" value="1"/>
</dbReference>
<dbReference type="InterPro" id="IPR030458">
    <property type="entry name" value="Glyco_hydro_31_AS"/>
</dbReference>
<reference evidence="20" key="1">
    <citation type="submission" date="2021-03" db="EMBL/GenBank/DDBJ databases">
        <title>Draft genome sequence of rust myrtle Austropuccinia psidii MF-1, a brazilian biotype.</title>
        <authorList>
            <person name="Quecine M.C."/>
            <person name="Pachon D.M.R."/>
            <person name="Bonatelli M.L."/>
            <person name="Correr F.H."/>
            <person name="Franceschini L.M."/>
            <person name="Leite T.F."/>
            <person name="Margarido G.R.A."/>
            <person name="Almeida C.A."/>
            <person name="Ferrarezi J.A."/>
            <person name="Labate C.A."/>
        </authorList>
    </citation>
    <scope>NUCLEOTIDE SEQUENCE</scope>
    <source>
        <strain evidence="20">MF-1</strain>
    </source>
</reference>
<dbReference type="InterPro" id="IPR017853">
    <property type="entry name" value="GH"/>
</dbReference>
<sequence length="848" mass="97168">NILHLRILDSNQNPYQVPHSIFNRPKNQNLTFSSSKLTFSFEESPFSFTILRSNNLEILFSTKFNPIIYKKNHIQIKTILPSNPNIFGLGQTIGPFRLNTNGNGTIRTLWARDAYGTPIGSNTYGSHPIYLDHRPNATHGVFLLNSNGMDITLKDHSLQYDILGGILDFYFLAGPSPIQVAQQYASIAGLPAMIPYWSLGFQQSRYGYTDYLQIAQVITNYSNAEIPLETMWTDIDYMYKRQTFTLDQQYFPLKRMQEIVNYLHTHHQRYVMMVDPAVAYQPGDQGAFDRGKKLDVFLKEKDASIYKGLVWPGLTAYPDWFHPNAESYWINEISQFFHINQGIDIDGIWIDMNEPTNFALPCGYPCTNKTLLPENQALISHNPPNRTTLPPPNNTTLPWPKSRKRRLRRDIIQDFDNYQINNGAGKLDIGTVRTDIVHFNGLTMYDTHNLYGTHMSLITRKAMINRKPKIRPQIITRSTFAGAGTYAGLWTGDNLSDWPHYLYSISEIMSFAAIFQIPFVGADVCGFGKNTTEELCARWASLGAFYPFYRNHNELGSISQEFYRWQSVARSAKNAIKIRYSLLDYFYSHLQRQSMTGEPAIKPLWFLYPQDQNTFSIDTQFFFGDSVLISPVLGPDSTSINPYFPQAGFVDFITREIVNKKLGHVELHNIAIDQISVHVKPGSILPLRQVQLDQTDKIAYTTSQVRKRNFEILIVLDTQLSANGFLYLDDGESLEPLIEETAQMEFSFNKNLLTISGRMGNSLDDIHKLVYRLSITGLPNLNELKEVRILTNKTESGFQLLHLKKDSKTQSVWADGLWELSPGQKVMLIYQDEKEIFDTFSINTLFRK</sequence>
<keyword evidence="13" id="KW-0624">Polysaccharide degradation</keyword>
<dbReference type="Proteomes" id="UP000765509">
    <property type="component" value="Unassembled WGS sequence"/>
</dbReference>
<dbReference type="Gene3D" id="2.60.40.1180">
    <property type="entry name" value="Golgi alpha-mannosidase II"/>
    <property type="match status" value="2"/>
</dbReference>
<feature type="compositionally biased region" description="Low complexity" evidence="16">
    <location>
        <begin position="382"/>
        <end position="400"/>
    </location>
</feature>
<evidence type="ECO:0000259" key="18">
    <source>
        <dbReference type="Pfam" id="PF13802"/>
    </source>
</evidence>
<dbReference type="Pfam" id="PF21365">
    <property type="entry name" value="Glyco_hydro_31_3rd"/>
    <property type="match status" value="1"/>
</dbReference>
<dbReference type="InterPro" id="IPR048395">
    <property type="entry name" value="Glyco_hydro_31_C"/>
</dbReference>
<dbReference type="GO" id="GO:0071555">
    <property type="term" value="P:cell wall organization"/>
    <property type="evidence" value="ECO:0007669"/>
    <property type="project" value="UniProtKB-KW"/>
</dbReference>
<keyword evidence="11 15" id="KW-0326">Glycosidase</keyword>
<dbReference type="EC" id="3.2.1.21" evidence="4"/>
<dbReference type="PANTHER" id="PTHR22762:SF67">
    <property type="entry name" value="ALPHA_BETA-GLUCOSIDASE AGDC-RELATED"/>
    <property type="match status" value="1"/>
</dbReference>
<dbReference type="PROSITE" id="PS00129">
    <property type="entry name" value="GLYCOSYL_HYDROL_F31_1"/>
    <property type="match status" value="1"/>
</dbReference>
<keyword evidence="10" id="KW-0119">Carbohydrate metabolism</keyword>
<evidence type="ECO:0000256" key="16">
    <source>
        <dbReference type="SAM" id="MobiDB-lite"/>
    </source>
</evidence>
<evidence type="ECO:0000256" key="11">
    <source>
        <dbReference type="ARBA" id="ARBA00023295"/>
    </source>
</evidence>
<feature type="domain" description="Glycoside hydrolase family 31 TIM barrel" evidence="17">
    <location>
        <begin position="191"/>
        <end position="588"/>
    </location>
</feature>
<keyword evidence="6" id="KW-0964">Secreted</keyword>
<keyword evidence="7" id="KW-0732">Signal</keyword>
<dbReference type="InterPro" id="IPR000322">
    <property type="entry name" value="Glyco_hydro_31_TIM"/>
</dbReference>
<proteinExistence type="inferred from homology"/>
<dbReference type="GO" id="GO:0000272">
    <property type="term" value="P:polysaccharide catabolic process"/>
    <property type="evidence" value="ECO:0007669"/>
    <property type="project" value="UniProtKB-KW"/>
</dbReference>
<name>A0A9Q3IGM1_9BASI</name>
<dbReference type="GO" id="GO:0030246">
    <property type="term" value="F:carbohydrate binding"/>
    <property type="evidence" value="ECO:0007669"/>
    <property type="project" value="InterPro"/>
</dbReference>
<dbReference type="AlphaFoldDB" id="A0A9Q3IGM1"/>
<keyword evidence="21" id="KW-1185">Reference proteome</keyword>
<feature type="region of interest" description="Disordered" evidence="16">
    <location>
        <begin position="381"/>
        <end position="402"/>
    </location>
</feature>
<evidence type="ECO:0000313" key="20">
    <source>
        <dbReference type="EMBL" id="MBW0538014.1"/>
    </source>
</evidence>
<dbReference type="PROSITE" id="PS00707">
    <property type="entry name" value="GLYCOSYL_HYDROL_F31_2"/>
    <property type="match status" value="1"/>
</dbReference>
<evidence type="ECO:0000256" key="7">
    <source>
        <dbReference type="ARBA" id="ARBA00022729"/>
    </source>
</evidence>
<organism evidence="20 21">
    <name type="scientific">Austropuccinia psidii MF-1</name>
    <dbReference type="NCBI Taxonomy" id="1389203"/>
    <lineage>
        <taxon>Eukaryota</taxon>
        <taxon>Fungi</taxon>
        <taxon>Dikarya</taxon>
        <taxon>Basidiomycota</taxon>
        <taxon>Pucciniomycotina</taxon>
        <taxon>Pucciniomycetes</taxon>
        <taxon>Pucciniales</taxon>
        <taxon>Sphaerophragmiaceae</taxon>
        <taxon>Austropuccinia</taxon>
    </lineage>
</organism>
<dbReference type="GO" id="GO:0005576">
    <property type="term" value="C:extracellular region"/>
    <property type="evidence" value="ECO:0007669"/>
    <property type="project" value="UniProtKB-SubCell"/>
</dbReference>